<dbReference type="PROSITE" id="PS51257">
    <property type="entry name" value="PROKAR_LIPOPROTEIN"/>
    <property type="match status" value="1"/>
</dbReference>
<dbReference type="OrthoDB" id="5067338at2"/>
<evidence type="ECO:0000313" key="2">
    <source>
        <dbReference type="EMBL" id="KTR94297.1"/>
    </source>
</evidence>
<name>A0A147EWY6_MICTE</name>
<dbReference type="AlphaFoldDB" id="A0A147EWY6"/>
<dbReference type="RefSeq" id="WP_058623819.1">
    <property type="nucleotide sequence ID" value="NZ_LDRT01000057.1"/>
</dbReference>
<organism evidence="2 3">
    <name type="scientific">Microbacterium testaceum</name>
    <name type="common">Aureobacterium testaceum</name>
    <name type="synonym">Brevibacterium testaceum</name>
    <dbReference type="NCBI Taxonomy" id="2033"/>
    <lineage>
        <taxon>Bacteria</taxon>
        <taxon>Bacillati</taxon>
        <taxon>Actinomycetota</taxon>
        <taxon>Actinomycetes</taxon>
        <taxon>Micrococcales</taxon>
        <taxon>Microbacteriaceae</taxon>
        <taxon>Microbacterium</taxon>
    </lineage>
</organism>
<reference evidence="2 3" key="1">
    <citation type="journal article" date="2016" name="Front. Microbiol.">
        <title>Genomic Resource of Rice Seed Associated Bacteria.</title>
        <authorList>
            <person name="Midha S."/>
            <person name="Bansal K."/>
            <person name="Sharma S."/>
            <person name="Kumar N."/>
            <person name="Patil P.P."/>
            <person name="Chaudhry V."/>
            <person name="Patil P.B."/>
        </authorList>
    </citation>
    <scope>NUCLEOTIDE SEQUENCE [LARGE SCALE GENOMIC DNA]</scope>
    <source>
        <strain evidence="2 3">NS220</strain>
    </source>
</reference>
<feature type="region of interest" description="Disordered" evidence="1">
    <location>
        <begin position="31"/>
        <end position="70"/>
    </location>
</feature>
<dbReference type="EMBL" id="LDRT01000057">
    <property type="protein sequence ID" value="KTR94297.1"/>
    <property type="molecule type" value="Genomic_DNA"/>
</dbReference>
<gene>
    <name evidence="2" type="ORF">NS220_09455</name>
</gene>
<proteinExistence type="predicted"/>
<sequence length="196" mass="19389">MRRASTAVTGALLIGAIAGLTGCVPDDPAPAPSTTVVSPSATAPSAAATPSESAAPTPAAPASLPASCDDLGTAATREQTVGGLTAQHADGFVRPAPANATTALSCNWIQEEAAAVLLIVSTASDADVTAGVAGLAAQGYACQAAEDFGAQYCVKAGGTAETEDVVVARDGVWIYLETVNVNARAWLSEISSQIFG</sequence>
<dbReference type="PATRIC" id="fig|2033.6.peg.2987"/>
<accession>A0A147EWY6</accession>
<dbReference type="Proteomes" id="UP000075025">
    <property type="component" value="Unassembled WGS sequence"/>
</dbReference>
<comment type="caution">
    <text evidence="2">The sequence shown here is derived from an EMBL/GenBank/DDBJ whole genome shotgun (WGS) entry which is preliminary data.</text>
</comment>
<feature type="compositionally biased region" description="Low complexity" evidence="1">
    <location>
        <begin position="32"/>
        <end position="67"/>
    </location>
</feature>
<evidence type="ECO:0008006" key="4">
    <source>
        <dbReference type="Google" id="ProtNLM"/>
    </source>
</evidence>
<evidence type="ECO:0000256" key="1">
    <source>
        <dbReference type="SAM" id="MobiDB-lite"/>
    </source>
</evidence>
<protein>
    <recommendedName>
        <fullName evidence="4">DUF3558 domain-containing protein</fullName>
    </recommendedName>
</protein>
<evidence type="ECO:0000313" key="3">
    <source>
        <dbReference type="Proteomes" id="UP000075025"/>
    </source>
</evidence>